<evidence type="ECO:0000313" key="1">
    <source>
        <dbReference type="EMBL" id="KAF6002735.1"/>
    </source>
</evidence>
<sequence>MDHPYRYLGAARDLLRGTGCVGDRSTSWWERAYARSWAVLSESFLTLGCLHFRGRDLAAAAIALEFIDITSTDGADSAEMKALRCWPGWDILERPEHPEMQRRPHQLLTLEGLPLDGYGIGVSRAEAIEAIQRRCIQRVREH</sequence>
<gene>
    <name evidence="1" type="ORF">F1559_002543</name>
</gene>
<name>A0A7J7II07_9RHOD</name>
<evidence type="ECO:0000313" key="2">
    <source>
        <dbReference type="Proteomes" id="UP000530660"/>
    </source>
</evidence>
<dbReference type="InterPro" id="IPR036915">
    <property type="entry name" value="Cyclin-like_sf"/>
</dbReference>
<reference evidence="1 2" key="1">
    <citation type="journal article" date="2020" name="J. Phycol.">
        <title>Comparative genome analysis reveals Cyanidiococcus gen. nov., a new extremophilic red algal genus sister to Cyanidioschyzon (Cyanidioschyzonaceae, Rhodophyta).</title>
        <authorList>
            <person name="Liu S.-L."/>
            <person name="Chiang Y.-R."/>
            <person name="Yoon H.S."/>
            <person name="Fu H.-Y."/>
        </authorList>
    </citation>
    <scope>NUCLEOTIDE SEQUENCE [LARGE SCALE GENOMIC DNA]</scope>
    <source>
        <strain evidence="1 2">THAL066</strain>
    </source>
</reference>
<organism evidence="1 2">
    <name type="scientific">Cyanidiococcus yangmingshanensis</name>
    <dbReference type="NCBI Taxonomy" id="2690220"/>
    <lineage>
        <taxon>Eukaryota</taxon>
        <taxon>Rhodophyta</taxon>
        <taxon>Bangiophyceae</taxon>
        <taxon>Cyanidiales</taxon>
        <taxon>Cyanidiaceae</taxon>
        <taxon>Cyanidiococcus</taxon>
    </lineage>
</organism>
<protein>
    <submittedName>
        <fullName evidence="1">Uncharacterized protein</fullName>
    </submittedName>
</protein>
<dbReference type="SUPFAM" id="SSF47954">
    <property type="entry name" value="Cyclin-like"/>
    <property type="match status" value="1"/>
</dbReference>
<accession>A0A7J7II07</accession>
<dbReference type="Proteomes" id="UP000530660">
    <property type="component" value="Unassembled WGS sequence"/>
</dbReference>
<proteinExistence type="predicted"/>
<dbReference type="EMBL" id="VWRR01000009">
    <property type="protein sequence ID" value="KAF6002735.1"/>
    <property type="molecule type" value="Genomic_DNA"/>
</dbReference>
<dbReference type="AlphaFoldDB" id="A0A7J7II07"/>
<comment type="caution">
    <text evidence="1">The sequence shown here is derived from an EMBL/GenBank/DDBJ whole genome shotgun (WGS) entry which is preliminary data.</text>
</comment>
<keyword evidence="2" id="KW-1185">Reference proteome</keyword>